<gene>
    <name evidence="3" type="ORF">KIH39_20020</name>
</gene>
<protein>
    <submittedName>
        <fullName evidence="3">DUF58 domain-containing protein</fullName>
    </submittedName>
</protein>
<feature type="domain" description="DUF58" evidence="2">
    <location>
        <begin position="197"/>
        <end position="284"/>
    </location>
</feature>
<evidence type="ECO:0000256" key="1">
    <source>
        <dbReference type="SAM" id="MobiDB-lite"/>
    </source>
</evidence>
<feature type="region of interest" description="Disordered" evidence="1">
    <location>
        <begin position="297"/>
        <end position="320"/>
    </location>
</feature>
<proteinExistence type="predicted"/>
<organism evidence="3 4">
    <name type="scientific">Telmatocola sphagniphila</name>
    <dbReference type="NCBI Taxonomy" id="1123043"/>
    <lineage>
        <taxon>Bacteria</taxon>
        <taxon>Pseudomonadati</taxon>
        <taxon>Planctomycetota</taxon>
        <taxon>Planctomycetia</taxon>
        <taxon>Gemmatales</taxon>
        <taxon>Gemmataceae</taxon>
    </lineage>
</organism>
<dbReference type="InterPro" id="IPR002881">
    <property type="entry name" value="DUF58"/>
</dbReference>
<dbReference type="PANTHER" id="PTHR34351:SF2">
    <property type="entry name" value="DUF58 DOMAIN-CONTAINING PROTEIN"/>
    <property type="match status" value="1"/>
</dbReference>
<dbReference type="PANTHER" id="PTHR34351">
    <property type="entry name" value="SLR1927 PROTEIN-RELATED"/>
    <property type="match status" value="1"/>
</dbReference>
<dbReference type="KEGG" id="tsph:KIH39_20020"/>
<evidence type="ECO:0000313" key="4">
    <source>
        <dbReference type="Proteomes" id="UP000676194"/>
    </source>
</evidence>
<reference evidence="3" key="1">
    <citation type="submission" date="2021-05" db="EMBL/GenBank/DDBJ databases">
        <title>Complete genome sequence of the cellulolytic planctomycete Telmatocola sphagniphila SP2T and characterization of the first cellulase from planctomycetes.</title>
        <authorList>
            <person name="Rakitin A.L."/>
            <person name="Beletsky A.V."/>
            <person name="Naumoff D.G."/>
            <person name="Kulichevskaya I.S."/>
            <person name="Mardanov A.V."/>
            <person name="Ravin N.V."/>
            <person name="Dedysh S.N."/>
        </authorList>
    </citation>
    <scope>NUCLEOTIDE SEQUENCE</scope>
    <source>
        <strain evidence="3">SP2T</strain>
    </source>
</reference>
<dbReference type="RefSeq" id="WP_213494996.1">
    <property type="nucleotide sequence ID" value="NZ_CP074694.1"/>
</dbReference>
<evidence type="ECO:0000259" key="2">
    <source>
        <dbReference type="Pfam" id="PF01882"/>
    </source>
</evidence>
<dbReference type="AlphaFoldDB" id="A0A8E6B648"/>
<accession>A0A8E6B648</accession>
<name>A0A8E6B648_9BACT</name>
<dbReference type="Proteomes" id="UP000676194">
    <property type="component" value="Chromosome"/>
</dbReference>
<sequence>MRWIFFAALILLTALVLQAGLLAFAMYVLLGLLLLSRWLAKEWITGLTAKRESRTLEPAEIGDKVEIKVKVKNSGRITVAWLLLEDLLPEKARRQKRFRLKGKAIKIAMLRAGKTAVLKYNILCEMRGLFQIGPTILETGDLFGLHRRHRIVTQPIFLMVYPKVLPLPKYNFASQRPIGEVNMAHRLFEDPTRHAGVRPYQIGDPLQRVHWRATARTGEIMCKVYDPTSLAGATILLDFHIDSYHKRGEPHRSELGVTAACSIAYAVSLLNQQVGLCTNGKDAADRVRLNVHIQEGEDTSTNSYETREEAKKEGAMQTSSDRLRPMVVETRRGIEQFQKIRETLARIELTDGLPFARMVFELIGRIPRDATIIALLGTVTPENANALGTLRRQGFAITVICLMMDESEETEKSIGRLYAEGIRDVRHLPNEEALSQLCEQSTFGGTPYSMAVAY</sequence>
<dbReference type="Pfam" id="PF01882">
    <property type="entry name" value="DUF58"/>
    <property type="match status" value="1"/>
</dbReference>
<keyword evidence="4" id="KW-1185">Reference proteome</keyword>
<evidence type="ECO:0000313" key="3">
    <source>
        <dbReference type="EMBL" id="QVL31115.1"/>
    </source>
</evidence>
<feature type="compositionally biased region" description="Basic and acidic residues" evidence="1">
    <location>
        <begin position="305"/>
        <end position="314"/>
    </location>
</feature>
<dbReference type="EMBL" id="CP074694">
    <property type="protein sequence ID" value="QVL31115.1"/>
    <property type="molecule type" value="Genomic_DNA"/>
</dbReference>